<evidence type="ECO:0000259" key="2">
    <source>
        <dbReference type="Pfam" id="PF04194"/>
    </source>
</evidence>
<evidence type="ECO:0000313" key="4">
    <source>
        <dbReference type="Proteomes" id="UP001159405"/>
    </source>
</evidence>
<accession>A0ABN8QLZ6</accession>
<name>A0ABN8QLZ6_9CNID</name>
<feature type="non-terminal residue" evidence="3">
    <location>
        <position position="1"/>
    </location>
</feature>
<dbReference type="PANTHER" id="PTHR46421">
    <property type="entry name" value="PROGRAMMED CELL DEATH PROTEIN 2-LIKE"/>
    <property type="match status" value="1"/>
</dbReference>
<dbReference type="PANTHER" id="PTHR46421:SF1">
    <property type="entry name" value="PROGRAMMED CELL DEATH PROTEIN 2-LIKE"/>
    <property type="match status" value="1"/>
</dbReference>
<feature type="domain" description="Programmed cell death protein 2 C-terminal" evidence="2">
    <location>
        <begin position="281"/>
        <end position="351"/>
    </location>
</feature>
<reference evidence="3 4" key="1">
    <citation type="submission" date="2022-05" db="EMBL/GenBank/DDBJ databases">
        <authorList>
            <consortium name="Genoscope - CEA"/>
            <person name="William W."/>
        </authorList>
    </citation>
    <scope>NUCLEOTIDE SEQUENCE [LARGE SCALE GENOMIC DNA]</scope>
</reference>
<feature type="region of interest" description="Disordered" evidence="1">
    <location>
        <begin position="357"/>
        <end position="376"/>
    </location>
</feature>
<gene>
    <name evidence="3" type="ORF">PLOB_00007754</name>
</gene>
<feature type="compositionally biased region" description="Polar residues" evidence="1">
    <location>
        <begin position="367"/>
        <end position="376"/>
    </location>
</feature>
<organism evidence="3 4">
    <name type="scientific">Porites lobata</name>
    <dbReference type="NCBI Taxonomy" id="104759"/>
    <lineage>
        <taxon>Eukaryota</taxon>
        <taxon>Metazoa</taxon>
        <taxon>Cnidaria</taxon>
        <taxon>Anthozoa</taxon>
        <taxon>Hexacorallia</taxon>
        <taxon>Scleractinia</taxon>
        <taxon>Fungiina</taxon>
        <taxon>Poritidae</taxon>
        <taxon>Porites</taxon>
    </lineage>
</organism>
<sequence>RDLGTDYPTPRCFATLAFKMADGAILLGLVDEIMSENDDKICGWTTNKIGGTPNWLLGPPRQYPTCRLCNRVLYLVCQVYCPLSDSIFHRVLYIFGCTNQSCWNKNPSWKVLRSQAKDSNFGTKKTTNNEPSGEFVGDDWCDDAEDWGDEDDDVLTHLEQCTGNLKIAEDNLWKKDLETDANTTTCTMQQQSANLESLSSSQLCNTFSPRCIPHFTPFYVSVIEDPEAKMGATQLTKHEKKLLSEYEQREGIHVAKMMDNHENPKEWAGETYERTAVKHGDRAFHKFNKKLQLCPQQCLRYQWNGAPVSTVTENVSKLLANVPRCQHCAAERVFEIQFMPALIGNLKCAKQLNLAHKPDSPHHENQEGQISQESNQTKLETLENSEIFPDDPTYQQDQWKTFMAAVNQTGDVTIEFGTVMVFTCSQGCWKNVENNEDSRYLEEFCLVECDPDDRLFKYK</sequence>
<dbReference type="EMBL" id="CALNXK010000137">
    <property type="protein sequence ID" value="CAH3166603.1"/>
    <property type="molecule type" value="Genomic_DNA"/>
</dbReference>
<proteinExistence type="predicted"/>
<protein>
    <recommendedName>
        <fullName evidence="2">Programmed cell death protein 2 C-terminal domain-containing protein</fullName>
    </recommendedName>
</protein>
<dbReference type="InterPro" id="IPR007320">
    <property type="entry name" value="PDCD2_C"/>
</dbReference>
<evidence type="ECO:0000313" key="3">
    <source>
        <dbReference type="EMBL" id="CAH3166603.1"/>
    </source>
</evidence>
<keyword evidence="4" id="KW-1185">Reference proteome</keyword>
<dbReference type="InterPro" id="IPR052815">
    <property type="entry name" value="PDCD2-like_regulator"/>
</dbReference>
<dbReference type="Pfam" id="PF04194">
    <property type="entry name" value="PDCD2_C"/>
    <property type="match status" value="1"/>
</dbReference>
<feature type="compositionally biased region" description="Basic and acidic residues" evidence="1">
    <location>
        <begin position="357"/>
        <end position="366"/>
    </location>
</feature>
<dbReference type="Proteomes" id="UP001159405">
    <property type="component" value="Unassembled WGS sequence"/>
</dbReference>
<comment type="caution">
    <text evidence="3">The sequence shown here is derived from an EMBL/GenBank/DDBJ whole genome shotgun (WGS) entry which is preliminary data.</text>
</comment>
<evidence type="ECO:0000256" key="1">
    <source>
        <dbReference type="SAM" id="MobiDB-lite"/>
    </source>
</evidence>